<protein>
    <submittedName>
        <fullName evidence="2">CLUMA_CG001398, isoform A</fullName>
    </submittedName>
</protein>
<keyword evidence="3" id="KW-1185">Reference proteome</keyword>
<proteinExistence type="predicted"/>
<reference evidence="2 3" key="1">
    <citation type="submission" date="2015-04" db="EMBL/GenBank/DDBJ databases">
        <authorList>
            <person name="Syromyatnikov M.Y."/>
            <person name="Popov V.N."/>
        </authorList>
    </citation>
    <scope>NUCLEOTIDE SEQUENCE [LARGE SCALE GENOMIC DNA]</scope>
</reference>
<dbReference type="EMBL" id="CVRI01000004">
    <property type="protein sequence ID" value="CRK87602.1"/>
    <property type="molecule type" value="Genomic_DNA"/>
</dbReference>
<keyword evidence="1" id="KW-0732">Signal</keyword>
<sequence>MKLIVIAFLVIAVMLVIVSAIPADESILSDNVDNFHPADEAGIKKKLLLKKILLLKKKKLIG</sequence>
<evidence type="ECO:0000313" key="3">
    <source>
        <dbReference type="Proteomes" id="UP000183832"/>
    </source>
</evidence>
<dbReference type="Proteomes" id="UP000183832">
    <property type="component" value="Unassembled WGS sequence"/>
</dbReference>
<feature type="signal peptide" evidence="1">
    <location>
        <begin position="1"/>
        <end position="20"/>
    </location>
</feature>
<evidence type="ECO:0000313" key="2">
    <source>
        <dbReference type="EMBL" id="CRK87602.1"/>
    </source>
</evidence>
<organism evidence="2 3">
    <name type="scientific">Clunio marinus</name>
    <dbReference type="NCBI Taxonomy" id="568069"/>
    <lineage>
        <taxon>Eukaryota</taxon>
        <taxon>Metazoa</taxon>
        <taxon>Ecdysozoa</taxon>
        <taxon>Arthropoda</taxon>
        <taxon>Hexapoda</taxon>
        <taxon>Insecta</taxon>
        <taxon>Pterygota</taxon>
        <taxon>Neoptera</taxon>
        <taxon>Endopterygota</taxon>
        <taxon>Diptera</taxon>
        <taxon>Nematocera</taxon>
        <taxon>Chironomoidea</taxon>
        <taxon>Chironomidae</taxon>
        <taxon>Clunio</taxon>
    </lineage>
</organism>
<dbReference type="AlphaFoldDB" id="A0A1J1HJ66"/>
<evidence type="ECO:0000256" key="1">
    <source>
        <dbReference type="SAM" id="SignalP"/>
    </source>
</evidence>
<feature type="chain" id="PRO_5012339682" evidence="1">
    <location>
        <begin position="21"/>
        <end position="62"/>
    </location>
</feature>
<gene>
    <name evidence="2" type="ORF">CLUMA_CG001398</name>
</gene>
<name>A0A1J1HJ66_9DIPT</name>
<accession>A0A1J1HJ66</accession>